<evidence type="ECO:0000313" key="2">
    <source>
        <dbReference type="Proteomes" id="UP000789920"/>
    </source>
</evidence>
<evidence type="ECO:0000313" key="1">
    <source>
        <dbReference type="EMBL" id="CAG8793556.1"/>
    </source>
</evidence>
<name>A0ACA9RGN5_9GLOM</name>
<organism evidence="1 2">
    <name type="scientific">Racocetra persica</name>
    <dbReference type="NCBI Taxonomy" id="160502"/>
    <lineage>
        <taxon>Eukaryota</taxon>
        <taxon>Fungi</taxon>
        <taxon>Fungi incertae sedis</taxon>
        <taxon>Mucoromycota</taxon>
        <taxon>Glomeromycotina</taxon>
        <taxon>Glomeromycetes</taxon>
        <taxon>Diversisporales</taxon>
        <taxon>Gigasporaceae</taxon>
        <taxon>Racocetra</taxon>
    </lineage>
</organism>
<accession>A0ACA9RGN5</accession>
<reference evidence="1" key="1">
    <citation type="submission" date="2021-06" db="EMBL/GenBank/DDBJ databases">
        <authorList>
            <person name="Kallberg Y."/>
            <person name="Tangrot J."/>
            <person name="Rosling A."/>
        </authorList>
    </citation>
    <scope>NUCLEOTIDE SEQUENCE</scope>
    <source>
        <strain evidence="1">MA461A</strain>
    </source>
</reference>
<comment type="caution">
    <text evidence="1">The sequence shown here is derived from an EMBL/GenBank/DDBJ whole genome shotgun (WGS) entry which is preliminary data.</text>
</comment>
<sequence>QEEGKQKLLKVIDITTKQFGERHSNLAKAYCKLAIFDLVQKEYESAEKKLLQAYDLYEQLPKIYIDHLTTLIKLIEVCKHFNYKERVLLYAEKFYQYAEMIQPSLFLDALTCFLEAAMAQNNYKSVLSHINAISTKIVNLNSSYPIEEIEHLDYTALKEILKIRKIEQKFLEVQIIAYLSDNNKNTQIVNALSQLVVNYKQKSDELSKRGNAYGPDLIAIINNYSELIDDGKHLLNEIHTQLVPKDKLEIALFNVEKLESTFNTFNTEQYLRDALLKSSIDNVSEEEIKQLLDLSGQFTTTIDMAIAYISISESKSIKEYCSFLSPLKDTFRINHPDLKNDACLNSFIIYCYNKVSFISTISNNIDLVKNIFYFIYLIRDKAPTAFFLFILIKCGFSKENSNQILQNLFELKFLKSENETILITSFVKALLDHEFNDLRLPVIKIFIEVCSQYIEINKSDSESILVMDIYRHTLLKFHDWIISDQTIENIDIVFVANHIYRLSSIYDDLTRFDQKTFLELLLNLYCRFNLDKNTESYAETLTLLAFSKRNATNYHRHLELIQEAHAIKSKLYKNDDPLFAKSLLNLARAFGDIKNTTKQIELGKEGLSILEKDYNLCQDTLDAEIRAEKEVDIVNAFINLAAGYTWVDGTYRIELLEQ</sequence>
<feature type="non-terminal residue" evidence="1">
    <location>
        <position position="1"/>
    </location>
</feature>
<keyword evidence="2" id="KW-1185">Reference proteome</keyword>
<feature type="non-terminal residue" evidence="1">
    <location>
        <position position="658"/>
    </location>
</feature>
<gene>
    <name evidence="1" type="ORF">RPERSI_LOCUS19589</name>
</gene>
<protein>
    <submittedName>
        <fullName evidence="1">33105_t:CDS:1</fullName>
    </submittedName>
</protein>
<proteinExistence type="predicted"/>
<dbReference type="EMBL" id="CAJVQC010053924">
    <property type="protein sequence ID" value="CAG8793556.1"/>
    <property type="molecule type" value="Genomic_DNA"/>
</dbReference>
<dbReference type="Proteomes" id="UP000789920">
    <property type="component" value="Unassembled WGS sequence"/>
</dbReference>